<evidence type="ECO:0000256" key="4">
    <source>
        <dbReference type="ARBA" id="ARBA00022692"/>
    </source>
</evidence>
<feature type="transmembrane region" description="Helical" evidence="7">
    <location>
        <begin position="63"/>
        <end position="84"/>
    </location>
</feature>
<sequence>MTRLGWIRLAVVAAFVLLIEVLCRTGVIGKLTMIPPSAMAVELWALLKSGKADADIVQTLRNVAVAFALSVVGGFVLGAGLHSVTRLRRAVDPFLATYYAIPFFAFYPLLVAIFGLGPAPIILIGFLFGVVAMIINTINGLDRVPRVLLKTARVCGMDPVRTALMIKLPSAAPHLFTGAKLAIAYSFIGVIAAEFIMSTSGIGYSIAYAFNNFDNRTMYALMLFIIALVTVINAVFHVWERRIMARRGR</sequence>
<keyword evidence="3" id="KW-1003">Cell membrane</keyword>
<dbReference type="EMBL" id="JAMZFT010000002">
    <property type="protein sequence ID" value="MCP1336978.1"/>
    <property type="molecule type" value="Genomic_DNA"/>
</dbReference>
<keyword evidence="4 7" id="KW-0812">Transmembrane</keyword>
<dbReference type="InterPro" id="IPR035906">
    <property type="entry name" value="MetI-like_sf"/>
</dbReference>
<dbReference type="PANTHER" id="PTHR30151">
    <property type="entry name" value="ALKANE SULFONATE ABC TRANSPORTER-RELATED, MEMBRANE SUBUNIT"/>
    <property type="match status" value="1"/>
</dbReference>
<feature type="transmembrane region" description="Helical" evidence="7">
    <location>
        <begin position="218"/>
        <end position="239"/>
    </location>
</feature>
<organism evidence="9 10">
    <name type="scientific">Futiania mangrovi</name>
    <dbReference type="NCBI Taxonomy" id="2959716"/>
    <lineage>
        <taxon>Bacteria</taxon>
        <taxon>Pseudomonadati</taxon>
        <taxon>Pseudomonadota</taxon>
        <taxon>Alphaproteobacteria</taxon>
        <taxon>Futianiales</taxon>
        <taxon>Futianiaceae</taxon>
        <taxon>Futiania</taxon>
    </lineage>
</organism>
<evidence type="ECO:0000256" key="5">
    <source>
        <dbReference type="ARBA" id="ARBA00022989"/>
    </source>
</evidence>
<dbReference type="GO" id="GO:0005886">
    <property type="term" value="C:plasma membrane"/>
    <property type="evidence" value="ECO:0007669"/>
    <property type="project" value="UniProtKB-SubCell"/>
</dbReference>
<dbReference type="RefSeq" id="WP_269332917.1">
    <property type="nucleotide sequence ID" value="NZ_JAMZFT010000002.1"/>
</dbReference>
<evidence type="ECO:0000256" key="1">
    <source>
        <dbReference type="ARBA" id="ARBA00004651"/>
    </source>
</evidence>
<name>A0A9J6PLQ7_9PROT</name>
<dbReference type="Proteomes" id="UP001055804">
    <property type="component" value="Unassembled WGS sequence"/>
</dbReference>
<feature type="transmembrane region" description="Helical" evidence="7">
    <location>
        <begin position="121"/>
        <end position="141"/>
    </location>
</feature>
<keyword evidence="10" id="KW-1185">Reference proteome</keyword>
<evidence type="ECO:0000256" key="2">
    <source>
        <dbReference type="ARBA" id="ARBA00022448"/>
    </source>
</evidence>
<feature type="domain" description="ABC transmembrane type-1" evidence="8">
    <location>
        <begin position="56"/>
        <end position="236"/>
    </location>
</feature>
<keyword evidence="2 7" id="KW-0813">Transport</keyword>
<dbReference type="GO" id="GO:0055085">
    <property type="term" value="P:transmembrane transport"/>
    <property type="evidence" value="ECO:0007669"/>
    <property type="project" value="InterPro"/>
</dbReference>
<evidence type="ECO:0000313" key="9">
    <source>
        <dbReference type="EMBL" id="MCP1336978.1"/>
    </source>
</evidence>
<evidence type="ECO:0000256" key="7">
    <source>
        <dbReference type="RuleBase" id="RU363032"/>
    </source>
</evidence>
<reference evidence="9" key="1">
    <citation type="submission" date="2022-06" db="EMBL/GenBank/DDBJ databases">
        <title>Isolation and Genomics of Futiania mangrovii gen. nov., sp. nov., a Rare and Metabolically-versatile member in the Class Alphaproteobacteria.</title>
        <authorList>
            <person name="Liu L."/>
            <person name="Huang W.-C."/>
            <person name="Pan J."/>
            <person name="Li J."/>
            <person name="Huang Y."/>
            <person name="Du H."/>
            <person name="Liu Y."/>
            <person name="Li M."/>
        </authorList>
    </citation>
    <scope>NUCLEOTIDE SEQUENCE</scope>
    <source>
        <strain evidence="9">FT118</strain>
    </source>
</reference>
<dbReference type="AlphaFoldDB" id="A0A9J6PLQ7"/>
<protein>
    <submittedName>
        <fullName evidence="9">ABC transporter permease</fullName>
    </submittedName>
</protein>
<keyword evidence="6 7" id="KW-0472">Membrane</keyword>
<comment type="subcellular location">
    <subcellularLocation>
        <location evidence="1 7">Cell membrane</location>
        <topology evidence="1 7">Multi-pass membrane protein</topology>
    </subcellularLocation>
</comment>
<dbReference type="SUPFAM" id="SSF161098">
    <property type="entry name" value="MetI-like"/>
    <property type="match status" value="1"/>
</dbReference>
<dbReference type="Pfam" id="PF00528">
    <property type="entry name" value="BPD_transp_1"/>
    <property type="match status" value="1"/>
</dbReference>
<evidence type="ECO:0000256" key="3">
    <source>
        <dbReference type="ARBA" id="ARBA00022475"/>
    </source>
</evidence>
<evidence type="ECO:0000256" key="6">
    <source>
        <dbReference type="ARBA" id="ARBA00023136"/>
    </source>
</evidence>
<dbReference type="InterPro" id="IPR000515">
    <property type="entry name" value="MetI-like"/>
</dbReference>
<comment type="caution">
    <text evidence="9">The sequence shown here is derived from an EMBL/GenBank/DDBJ whole genome shotgun (WGS) entry which is preliminary data.</text>
</comment>
<feature type="transmembrane region" description="Helical" evidence="7">
    <location>
        <begin position="96"/>
        <end position="115"/>
    </location>
</feature>
<dbReference type="PROSITE" id="PS50928">
    <property type="entry name" value="ABC_TM1"/>
    <property type="match status" value="1"/>
</dbReference>
<evidence type="ECO:0000313" key="10">
    <source>
        <dbReference type="Proteomes" id="UP001055804"/>
    </source>
</evidence>
<dbReference type="CDD" id="cd06261">
    <property type="entry name" value="TM_PBP2"/>
    <property type="match status" value="1"/>
</dbReference>
<gene>
    <name evidence="9" type="ORF">NJQ99_11200</name>
</gene>
<evidence type="ECO:0000259" key="8">
    <source>
        <dbReference type="PROSITE" id="PS50928"/>
    </source>
</evidence>
<accession>A0A9J6PLQ7</accession>
<keyword evidence="5 7" id="KW-1133">Transmembrane helix</keyword>
<comment type="similarity">
    <text evidence="7">Belongs to the binding-protein-dependent transport system permease family.</text>
</comment>
<proteinExistence type="inferred from homology"/>
<dbReference type="PANTHER" id="PTHR30151:SF0">
    <property type="entry name" value="ABC TRANSPORTER PERMEASE PROTEIN MJ0413-RELATED"/>
    <property type="match status" value="1"/>
</dbReference>
<dbReference type="Gene3D" id="1.10.3720.10">
    <property type="entry name" value="MetI-like"/>
    <property type="match status" value="1"/>
</dbReference>
<feature type="transmembrane region" description="Helical" evidence="7">
    <location>
        <begin position="182"/>
        <end position="206"/>
    </location>
</feature>